<dbReference type="Proteomes" id="UP000008914">
    <property type="component" value="Chromosome"/>
</dbReference>
<dbReference type="PRINTS" id="PR00084">
    <property type="entry name" value="MTLDHDRGNASE"/>
</dbReference>
<dbReference type="STRING" id="710696.Intca_2463"/>
<dbReference type="KEGG" id="ica:Intca_2463"/>
<comment type="catalytic activity">
    <reaction evidence="6">
        <text>D-mannitol 1-phosphate + NAD(+) = beta-D-fructose 6-phosphate + NADH + H(+)</text>
        <dbReference type="Rhea" id="RHEA:19661"/>
        <dbReference type="ChEBI" id="CHEBI:15378"/>
        <dbReference type="ChEBI" id="CHEBI:57540"/>
        <dbReference type="ChEBI" id="CHEBI:57634"/>
        <dbReference type="ChEBI" id="CHEBI:57945"/>
        <dbReference type="ChEBI" id="CHEBI:61381"/>
        <dbReference type="EC" id="1.1.1.17"/>
    </reaction>
</comment>
<evidence type="ECO:0000313" key="10">
    <source>
        <dbReference type="EMBL" id="ADU48970.1"/>
    </source>
</evidence>
<organism evidence="10 11">
    <name type="scientific">Intrasporangium calvum (strain ATCC 23552 / DSM 43043 / JCM 3097 / NBRC 12989 / NCIMB 10167 / NRRL B-3866 / 7 KIP)</name>
    <dbReference type="NCBI Taxonomy" id="710696"/>
    <lineage>
        <taxon>Bacteria</taxon>
        <taxon>Bacillati</taxon>
        <taxon>Actinomycetota</taxon>
        <taxon>Actinomycetes</taxon>
        <taxon>Micrococcales</taxon>
        <taxon>Intrasporangiaceae</taxon>
        <taxon>Intrasporangium</taxon>
    </lineage>
</organism>
<dbReference type="EMBL" id="CP002343">
    <property type="protein sequence ID" value="ADU48970.1"/>
    <property type="molecule type" value="Genomic_DNA"/>
</dbReference>
<evidence type="ECO:0000313" key="11">
    <source>
        <dbReference type="Proteomes" id="UP000008914"/>
    </source>
</evidence>
<evidence type="ECO:0000256" key="4">
    <source>
        <dbReference type="ARBA" id="ARBA00023002"/>
    </source>
</evidence>
<feature type="domain" description="Mannitol dehydrogenase N-terminal" evidence="8">
    <location>
        <begin position="34"/>
        <end position="282"/>
    </location>
</feature>
<dbReference type="InterPro" id="IPR000669">
    <property type="entry name" value="Mannitol_DH"/>
</dbReference>
<evidence type="ECO:0000256" key="6">
    <source>
        <dbReference type="ARBA" id="ARBA00048615"/>
    </source>
</evidence>
<dbReference type="InterPro" id="IPR013118">
    <property type="entry name" value="Mannitol_DH_C"/>
</dbReference>
<evidence type="ECO:0000256" key="3">
    <source>
        <dbReference type="ARBA" id="ARBA00016219"/>
    </source>
</evidence>
<dbReference type="InterPro" id="IPR050988">
    <property type="entry name" value="Mannitol_DH/Oxidoreductase"/>
</dbReference>
<evidence type="ECO:0000256" key="5">
    <source>
        <dbReference type="ARBA" id="ARBA00023027"/>
    </source>
</evidence>
<accession>E6S6I1</accession>
<dbReference type="EC" id="1.1.1.17" evidence="2"/>
<dbReference type="Pfam" id="PF08125">
    <property type="entry name" value="Mannitol_dh_C"/>
    <property type="match status" value="1"/>
</dbReference>
<dbReference type="SUPFAM" id="SSF48179">
    <property type="entry name" value="6-phosphogluconate dehydrogenase C-terminal domain-like"/>
    <property type="match status" value="1"/>
</dbReference>
<keyword evidence="5" id="KW-0520">NAD</keyword>
<dbReference type="InterPro" id="IPR023027">
    <property type="entry name" value="Mannitol_DH_CS"/>
</dbReference>
<dbReference type="GO" id="GO:0008926">
    <property type="term" value="F:mannitol-1-phosphate 5-dehydrogenase activity"/>
    <property type="evidence" value="ECO:0007669"/>
    <property type="project" value="UniProtKB-EC"/>
</dbReference>
<dbReference type="InterPro" id="IPR013131">
    <property type="entry name" value="Mannitol_DH_N"/>
</dbReference>
<dbReference type="PANTHER" id="PTHR43362">
    <property type="entry name" value="MANNITOL DEHYDROGENASE DSF1-RELATED"/>
    <property type="match status" value="1"/>
</dbReference>
<dbReference type="RefSeq" id="WP_013493284.1">
    <property type="nucleotide sequence ID" value="NC_014830.1"/>
</dbReference>
<keyword evidence="11" id="KW-1185">Reference proteome</keyword>
<evidence type="ECO:0000256" key="1">
    <source>
        <dbReference type="ARBA" id="ARBA00006541"/>
    </source>
</evidence>
<evidence type="ECO:0000259" key="8">
    <source>
        <dbReference type="Pfam" id="PF01232"/>
    </source>
</evidence>
<protein>
    <recommendedName>
        <fullName evidence="3">Mannitol-1-phosphate 5-dehydrogenase</fullName>
        <ecNumber evidence="2">1.1.1.17</ecNumber>
    </recommendedName>
</protein>
<feature type="domain" description="Mannitol dehydrogenase C-terminal" evidence="9">
    <location>
        <begin position="291"/>
        <end position="418"/>
    </location>
</feature>
<evidence type="ECO:0000256" key="7">
    <source>
        <dbReference type="SAM" id="MobiDB-lite"/>
    </source>
</evidence>
<dbReference type="PROSITE" id="PS00974">
    <property type="entry name" value="MANNITOL_DHGENASE"/>
    <property type="match status" value="1"/>
</dbReference>
<keyword evidence="4" id="KW-0560">Oxidoreductase</keyword>
<dbReference type="InterPro" id="IPR008927">
    <property type="entry name" value="6-PGluconate_DH-like_C_sf"/>
</dbReference>
<name>E6S6I1_INTC7</name>
<dbReference type="GO" id="GO:0019594">
    <property type="term" value="P:mannitol metabolic process"/>
    <property type="evidence" value="ECO:0007669"/>
    <property type="project" value="InterPro"/>
</dbReference>
<proteinExistence type="inferred from homology"/>
<dbReference type="Gene3D" id="1.10.1040.10">
    <property type="entry name" value="N-(1-d-carboxylethyl)-l-norvaline Dehydrogenase, domain 2"/>
    <property type="match status" value="1"/>
</dbReference>
<evidence type="ECO:0000256" key="2">
    <source>
        <dbReference type="ARBA" id="ARBA00012939"/>
    </source>
</evidence>
<sequence>MTTSPYAAGPDPSAGQPTRRLSRQTDGRPAAPVRIVHLGVGNFFRAHAAWYTERASDAAEWGIAAFTGRSPATARALSAQEGLYTLLVRGPEGAAPEVISSLSAVHPADDLDSLRRYLADPRVSVVTTTVTEAGYRRSSSGGLDTAAEDVVRDVAALRGDPVDGVVTTTPGRLVAGLLARRAAGAGPIAVVPNDNVPDNGEMVARVVRDLARAVDPSLETWVGEHVSFVTTMVDRITPRTTADDRAEVARQLGIDDPETVPTEPFSEWVLSGSFPGGRPDWEAAGARFVDDVGPFEQRKLWLLNGSHSLLAYAGSSLGHETVADAIADPEVRAWVEEWWDAASAHLSLPADEVRDYRSALLARYRNPSIRHLLAQIAADGSQKIPIRAVPVVREELEAGRVSRGALRLVAAWIAHLRGAGAPVTDAHADEVVPLGEGTLDEAARRTLEWLAIDAGPHTEAVLEEVTRLVEGLGARRSS</sequence>
<dbReference type="InterPro" id="IPR013328">
    <property type="entry name" value="6PGD_dom2"/>
</dbReference>
<dbReference type="AlphaFoldDB" id="E6S6I1"/>
<feature type="region of interest" description="Disordered" evidence="7">
    <location>
        <begin position="1"/>
        <end position="28"/>
    </location>
</feature>
<dbReference type="SUPFAM" id="SSF51735">
    <property type="entry name" value="NAD(P)-binding Rossmann-fold domains"/>
    <property type="match status" value="1"/>
</dbReference>
<dbReference type="eggNOG" id="COG0246">
    <property type="taxonomic scope" value="Bacteria"/>
</dbReference>
<dbReference type="InterPro" id="IPR036291">
    <property type="entry name" value="NAD(P)-bd_dom_sf"/>
</dbReference>
<dbReference type="PANTHER" id="PTHR43362:SF1">
    <property type="entry name" value="MANNITOL DEHYDROGENASE 2-RELATED"/>
    <property type="match status" value="1"/>
</dbReference>
<dbReference type="Pfam" id="PF01232">
    <property type="entry name" value="Mannitol_dh"/>
    <property type="match status" value="1"/>
</dbReference>
<gene>
    <name evidence="10" type="ordered locus">Intca_2463</name>
</gene>
<dbReference type="Gene3D" id="3.40.50.720">
    <property type="entry name" value="NAD(P)-binding Rossmann-like Domain"/>
    <property type="match status" value="1"/>
</dbReference>
<reference evidence="10 11" key="1">
    <citation type="journal article" date="2010" name="Stand. Genomic Sci.">
        <title>Complete genome sequence of Intrasporangium calvum type strain (7 KIP).</title>
        <authorList>
            <person name="Del Rio T.G."/>
            <person name="Chertkov O."/>
            <person name="Yasawong M."/>
            <person name="Lucas S."/>
            <person name="Deshpande S."/>
            <person name="Cheng J.F."/>
            <person name="Detter C."/>
            <person name="Tapia R."/>
            <person name="Han C."/>
            <person name="Goodwin L."/>
            <person name="Pitluck S."/>
            <person name="Liolios K."/>
            <person name="Ivanova N."/>
            <person name="Mavromatis K."/>
            <person name="Pati A."/>
            <person name="Chen A."/>
            <person name="Palaniappan K."/>
            <person name="Land M."/>
            <person name="Hauser L."/>
            <person name="Chang Y.J."/>
            <person name="Jeffries C.D."/>
            <person name="Rohde M."/>
            <person name="Pukall R."/>
            <person name="Sikorski J."/>
            <person name="Goker M."/>
            <person name="Woyke T."/>
            <person name="Bristow J."/>
            <person name="Eisen J.A."/>
            <person name="Markowitz V."/>
            <person name="Hugenholtz P."/>
            <person name="Kyrpides N.C."/>
            <person name="Klenk H.P."/>
            <person name="Lapidus A."/>
        </authorList>
    </citation>
    <scope>NUCLEOTIDE SEQUENCE [LARGE SCALE GENOMIC DNA]</scope>
    <source>
        <strain evidence="11">ATCC 23552 / DSM 43043 / JCM 3097 / NBRC 12989 / 7 KIP</strain>
    </source>
</reference>
<comment type="similarity">
    <text evidence="1">Belongs to the mannitol dehydrogenase family.</text>
</comment>
<dbReference type="HOGENOM" id="CLU_027324_0_0_11"/>
<evidence type="ECO:0000259" key="9">
    <source>
        <dbReference type="Pfam" id="PF08125"/>
    </source>
</evidence>